<dbReference type="UniPathway" id="UPA00143"/>
<dbReference type="Gene3D" id="1.25.10.10">
    <property type="entry name" value="Leucine-rich Repeat Variant"/>
    <property type="match status" value="1"/>
</dbReference>
<organism evidence="9">
    <name type="scientific">Oryza sativa subsp. japonica</name>
    <name type="common">Rice</name>
    <dbReference type="NCBI Taxonomy" id="39947"/>
    <lineage>
        <taxon>Eukaryota</taxon>
        <taxon>Viridiplantae</taxon>
        <taxon>Streptophyta</taxon>
        <taxon>Embryophyta</taxon>
        <taxon>Tracheophyta</taxon>
        <taxon>Spermatophyta</taxon>
        <taxon>Magnoliopsida</taxon>
        <taxon>Liliopsida</taxon>
        <taxon>Poales</taxon>
        <taxon>Poaceae</taxon>
        <taxon>BOP clade</taxon>
        <taxon>Oryzoideae</taxon>
        <taxon>Oryzeae</taxon>
        <taxon>Oryzinae</taxon>
        <taxon>Oryza</taxon>
        <taxon>Oryza sativa</taxon>
    </lineage>
</organism>
<dbReference type="SUPFAM" id="SSF57850">
    <property type="entry name" value="RING/U-box"/>
    <property type="match status" value="1"/>
</dbReference>
<keyword evidence="6" id="KW-0833">Ubl conjugation pathway</keyword>
<dbReference type="EC" id="2.3.2.27" evidence="3"/>
<dbReference type="GO" id="GO:0061630">
    <property type="term" value="F:ubiquitin protein ligase activity"/>
    <property type="evidence" value="ECO:0007669"/>
    <property type="project" value="UniProtKB-EC"/>
</dbReference>
<feature type="region of interest" description="Disordered" evidence="7">
    <location>
        <begin position="708"/>
        <end position="742"/>
    </location>
</feature>
<evidence type="ECO:0000256" key="2">
    <source>
        <dbReference type="ARBA" id="ARBA00004906"/>
    </source>
</evidence>
<evidence type="ECO:0000259" key="8">
    <source>
        <dbReference type="PROSITE" id="PS51698"/>
    </source>
</evidence>
<feature type="domain" description="U-box" evidence="8">
    <location>
        <begin position="278"/>
        <end position="352"/>
    </location>
</feature>
<dbReference type="InterPro" id="IPR013083">
    <property type="entry name" value="Znf_RING/FYVE/PHD"/>
</dbReference>
<dbReference type="CDD" id="cd16664">
    <property type="entry name" value="RING-Ubox_PUB"/>
    <property type="match status" value="1"/>
</dbReference>
<dbReference type="GO" id="GO:0016567">
    <property type="term" value="P:protein ubiquitination"/>
    <property type="evidence" value="ECO:0007669"/>
    <property type="project" value="UniProtKB-UniPathway"/>
</dbReference>
<dbReference type="InterPro" id="IPR003613">
    <property type="entry name" value="Ubox_domain"/>
</dbReference>
<reference evidence="9" key="2">
    <citation type="submission" date="2008-12" db="EMBL/GenBank/DDBJ databases">
        <title>Improved gene annotation of the rice (Oryza sativa) genomes.</title>
        <authorList>
            <person name="Wang J."/>
            <person name="Li R."/>
            <person name="Fan W."/>
            <person name="Huang Q."/>
            <person name="Zhang J."/>
            <person name="Zhou Y."/>
            <person name="Hu Y."/>
            <person name="Zi S."/>
            <person name="Li J."/>
            <person name="Ni P."/>
            <person name="Zheng H."/>
            <person name="Zhang Y."/>
            <person name="Zhao M."/>
            <person name="Hao Q."/>
            <person name="McDermott J."/>
            <person name="Samudrala R."/>
            <person name="Kristiansen K."/>
            <person name="Wong G.K.-S."/>
        </authorList>
    </citation>
    <scope>NUCLEOTIDE SEQUENCE</scope>
</reference>
<proteinExistence type="predicted"/>
<dbReference type="PANTHER" id="PTHR23315">
    <property type="entry name" value="U BOX DOMAIN-CONTAINING"/>
    <property type="match status" value="1"/>
</dbReference>
<dbReference type="SMART" id="SM00504">
    <property type="entry name" value="Ubox"/>
    <property type="match status" value="1"/>
</dbReference>
<dbReference type="SMART" id="SM00185">
    <property type="entry name" value="ARM"/>
    <property type="match status" value="3"/>
</dbReference>
<keyword evidence="5" id="KW-0677">Repeat</keyword>
<dbReference type="PROSITE" id="PS51698">
    <property type="entry name" value="U_BOX"/>
    <property type="match status" value="1"/>
</dbReference>
<dbReference type="InterPro" id="IPR011989">
    <property type="entry name" value="ARM-like"/>
</dbReference>
<evidence type="ECO:0000313" key="9">
    <source>
        <dbReference type="EMBL" id="EAZ31178.1"/>
    </source>
</evidence>
<evidence type="ECO:0000256" key="4">
    <source>
        <dbReference type="ARBA" id="ARBA00022679"/>
    </source>
</evidence>
<dbReference type="AlphaFoldDB" id="A3AV39"/>
<dbReference type="InterPro" id="IPR045210">
    <property type="entry name" value="RING-Ubox_PUB"/>
</dbReference>
<comment type="pathway">
    <text evidence="2">Protein modification; protein ubiquitination.</text>
</comment>
<reference evidence="9" key="1">
    <citation type="journal article" date="2005" name="PLoS Biol.">
        <title>The genomes of Oryza sativa: a history of duplications.</title>
        <authorList>
            <person name="Yu J."/>
            <person name="Wang J."/>
            <person name="Lin W."/>
            <person name="Li S."/>
            <person name="Li H."/>
            <person name="Zhou J."/>
            <person name="Ni P."/>
            <person name="Dong W."/>
            <person name="Hu S."/>
            <person name="Zeng C."/>
            <person name="Zhang J."/>
            <person name="Zhang Y."/>
            <person name="Li R."/>
            <person name="Xu Z."/>
            <person name="Li S."/>
            <person name="Li X."/>
            <person name="Zheng H."/>
            <person name="Cong L."/>
            <person name="Lin L."/>
            <person name="Yin J."/>
            <person name="Geng J."/>
            <person name="Li G."/>
            <person name="Shi J."/>
            <person name="Liu J."/>
            <person name="Lv H."/>
            <person name="Li J."/>
            <person name="Wang J."/>
            <person name="Deng Y."/>
            <person name="Ran L."/>
            <person name="Shi X."/>
            <person name="Wang X."/>
            <person name="Wu Q."/>
            <person name="Li C."/>
            <person name="Ren X."/>
            <person name="Wang J."/>
            <person name="Wang X."/>
            <person name="Li D."/>
            <person name="Liu D."/>
            <person name="Zhang X."/>
            <person name="Ji Z."/>
            <person name="Zhao W."/>
            <person name="Sun Y."/>
            <person name="Zhang Z."/>
            <person name="Bao J."/>
            <person name="Han Y."/>
            <person name="Dong L."/>
            <person name="Ji J."/>
            <person name="Chen P."/>
            <person name="Wu S."/>
            <person name="Liu J."/>
            <person name="Xiao Y."/>
            <person name="Bu D."/>
            <person name="Tan J."/>
            <person name="Yang L."/>
            <person name="Ye C."/>
            <person name="Zhang J."/>
            <person name="Xu J."/>
            <person name="Zhou Y."/>
            <person name="Yu Y."/>
            <person name="Zhang B."/>
            <person name="Zhuang S."/>
            <person name="Wei H."/>
            <person name="Liu B."/>
            <person name="Lei M."/>
            <person name="Yu H."/>
            <person name="Li Y."/>
            <person name="Xu H."/>
            <person name="Wei S."/>
            <person name="He X."/>
            <person name="Fang L."/>
            <person name="Zhang Z."/>
            <person name="Zhang Y."/>
            <person name="Huang X."/>
            <person name="Su Z."/>
            <person name="Tong W."/>
            <person name="Li J."/>
            <person name="Tong Z."/>
            <person name="Li S."/>
            <person name="Ye J."/>
            <person name="Wang L."/>
            <person name="Fang L."/>
            <person name="Lei T."/>
            <person name="Chen C."/>
            <person name="Chen H."/>
            <person name="Xu Z."/>
            <person name="Li H."/>
            <person name="Huang H."/>
            <person name="Zhang F."/>
            <person name="Xu H."/>
            <person name="Li N."/>
            <person name="Zhao C."/>
            <person name="Li S."/>
            <person name="Dong L."/>
            <person name="Huang Y."/>
            <person name="Li L."/>
            <person name="Xi Y."/>
            <person name="Qi Q."/>
            <person name="Li W."/>
            <person name="Zhang B."/>
            <person name="Hu W."/>
            <person name="Zhang Y."/>
            <person name="Tian X."/>
            <person name="Jiao Y."/>
            <person name="Liang X."/>
            <person name="Jin J."/>
            <person name="Gao L."/>
            <person name="Zheng W."/>
            <person name="Hao B."/>
            <person name="Liu S."/>
            <person name="Wang W."/>
            <person name="Yuan L."/>
            <person name="Cao M."/>
            <person name="McDermott J."/>
            <person name="Samudrala R."/>
            <person name="Wang J."/>
            <person name="Wong G.K."/>
            <person name="Yang H."/>
        </authorList>
    </citation>
    <scope>NUCLEOTIDE SEQUENCE [LARGE SCALE GENOMIC DNA]</scope>
</reference>
<dbReference type="Gene3D" id="3.30.40.10">
    <property type="entry name" value="Zinc/RING finger domain, C3HC4 (zinc finger)"/>
    <property type="match status" value="1"/>
</dbReference>
<dbReference type="Pfam" id="PF04564">
    <property type="entry name" value="U-box"/>
    <property type="match status" value="1"/>
</dbReference>
<evidence type="ECO:0000256" key="5">
    <source>
        <dbReference type="ARBA" id="ARBA00022737"/>
    </source>
</evidence>
<dbReference type="PANTHER" id="PTHR23315:SF242">
    <property type="entry name" value="RING-TYPE E3 UBIQUITIN TRANSFERASE"/>
    <property type="match status" value="1"/>
</dbReference>
<gene>
    <name evidence="9" type="ORF">OsJ_15279</name>
</gene>
<evidence type="ECO:0000256" key="6">
    <source>
        <dbReference type="ARBA" id="ARBA00022786"/>
    </source>
</evidence>
<evidence type="ECO:0000256" key="1">
    <source>
        <dbReference type="ARBA" id="ARBA00000900"/>
    </source>
</evidence>
<dbReference type="Proteomes" id="UP000007752">
    <property type="component" value="Chromosome 4"/>
</dbReference>
<dbReference type="SUPFAM" id="SSF48371">
    <property type="entry name" value="ARM repeat"/>
    <property type="match status" value="1"/>
</dbReference>
<dbReference type="InterPro" id="IPR016024">
    <property type="entry name" value="ARM-type_fold"/>
</dbReference>
<dbReference type="EMBL" id="CM000141">
    <property type="protein sequence ID" value="EAZ31178.1"/>
    <property type="molecule type" value="Genomic_DNA"/>
</dbReference>
<comment type="catalytic activity">
    <reaction evidence="1">
        <text>S-ubiquitinyl-[E2 ubiquitin-conjugating enzyme]-L-cysteine + [acceptor protein]-L-lysine = [E2 ubiquitin-conjugating enzyme]-L-cysteine + N(6)-ubiquitinyl-[acceptor protein]-L-lysine.</text>
        <dbReference type="EC" id="2.3.2.27"/>
    </reaction>
</comment>
<evidence type="ECO:0000256" key="3">
    <source>
        <dbReference type="ARBA" id="ARBA00012483"/>
    </source>
</evidence>
<evidence type="ECO:0000256" key="7">
    <source>
        <dbReference type="SAM" id="MobiDB-lite"/>
    </source>
</evidence>
<dbReference type="FunFam" id="3.30.40.10:FF:000114">
    <property type="entry name" value="RING-type E3 ubiquitin transferase"/>
    <property type="match status" value="1"/>
</dbReference>
<sequence length="761" mass="84194">MEKVEVDGNFIGTGNWKLHGALCKQLHKVVLEVLDVIPVLEATRPGNSSGLLALSSLRIAVEKAKNLLQYCSECSKLYLAFTAENVLAKFEKARYALLESLHQLEETLPEAASSQILDIAKDLEKAVFTLDLIEKQAGVDVNQLVQNEAKSNGFLHDNELEFFRQTAFRVGVASSATALTERRALRRLLERAHAEEDIKKESVASYLLHLMRKYSSIFRSETTDFTNTSMCSSPSCSSRSLSSSIDLHGNGHVIEKSISRVGSFNLRQIKGLSGSMPLPPEELRCPISLQLMHDPVIIASGQTYERACIEKWFSSGNTTCPKTRNELSQLSMTPNYCIKGLIASWCEQNGVLVPSAPPDSPKLKYLRISSLNSSKCLVTNGVSTVLFEDTCAEDDIKDGGKVASEECTRQNSGEAPSEICEVDQASPEKHPHENSEKVAEATCELWLRVLSKDDDECVDEQREVIEQIRFLLKDDNELRKYAGANGITELLIHFVKKAVCRDDVQCQVVGTMALFNLAVSNDRNKKQLLSGGVLPLMEQMIQKPETYEAAVAMYLNISCLAEAQAIIGQSEAAPLLIKGLQGDGFRMSKTCCLDALLTLYNLSLQSSNIPTLISSGIMQSLHDVLTPSSPTTEKALAVLINLALTRAGKKEIMADSDMEGLIPALVSLTANGTGKTKDKAQRLLLLFRGKRQREVEQLQPRVQLHEVVSQATAQHEQQQQQQQEESSEPGSDKMSRLRNSKSKLRRFTRALARLLKKWGIR</sequence>
<accession>A3AV39</accession>
<dbReference type="InterPro" id="IPR000225">
    <property type="entry name" value="Armadillo"/>
</dbReference>
<name>A3AV39_ORYSJ</name>
<keyword evidence="4" id="KW-0808">Transferase</keyword>
<protein>
    <recommendedName>
        <fullName evidence="3">RING-type E3 ubiquitin transferase</fullName>
        <ecNumber evidence="3">2.3.2.27</ecNumber>
    </recommendedName>
</protein>